<dbReference type="InterPro" id="IPR020449">
    <property type="entry name" value="Tscrpt_reg_AraC-type_HTH"/>
</dbReference>
<protein>
    <submittedName>
        <fullName evidence="5">AraC family transcriptional regulator</fullName>
    </submittedName>
</protein>
<dbReference type="InterPro" id="IPR009057">
    <property type="entry name" value="Homeodomain-like_sf"/>
</dbReference>
<name>A0AAX3FXF9_9PSED</name>
<organism evidence="5 6">
    <name type="scientific">Pseudomonas chlororaphis</name>
    <dbReference type="NCBI Taxonomy" id="587753"/>
    <lineage>
        <taxon>Bacteria</taxon>
        <taxon>Pseudomonadati</taxon>
        <taxon>Pseudomonadota</taxon>
        <taxon>Gammaproteobacteria</taxon>
        <taxon>Pseudomonadales</taxon>
        <taxon>Pseudomonadaceae</taxon>
        <taxon>Pseudomonas</taxon>
    </lineage>
</organism>
<dbReference type="GO" id="GO:0000976">
    <property type="term" value="F:transcription cis-regulatory region binding"/>
    <property type="evidence" value="ECO:0007669"/>
    <property type="project" value="TreeGrafter"/>
</dbReference>
<dbReference type="PANTHER" id="PTHR47894:SF4">
    <property type="entry name" value="HTH-TYPE TRANSCRIPTIONAL REGULATOR GADX"/>
    <property type="match status" value="1"/>
</dbReference>
<evidence type="ECO:0000256" key="2">
    <source>
        <dbReference type="ARBA" id="ARBA00023125"/>
    </source>
</evidence>
<dbReference type="SMART" id="SM00342">
    <property type="entry name" value="HTH_ARAC"/>
    <property type="match status" value="1"/>
</dbReference>
<keyword evidence="3" id="KW-0804">Transcription</keyword>
<dbReference type="EMBL" id="LR134334">
    <property type="protein sequence ID" value="VEF74684.1"/>
    <property type="molecule type" value="Genomic_DNA"/>
</dbReference>
<dbReference type="PRINTS" id="PR00032">
    <property type="entry name" value="HTHARAC"/>
</dbReference>
<evidence type="ECO:0000313" key="5">
    <source>
        <dbReference type="EMBL" id="VEF74684.1"/>
    </source>
</evidence>
<reference evidence="5 6" key="1">
    <citation type="submission" date="2018-12" db="EMBL/GenBank/DDBJ databases">
        <authorList>
            <consortium name="Pathogen Informatics"/>
        </authorList>
    </citation>
    <scope>NUCLEOTIDE SEQUENCE [LARGE SCALE GENOMIC DNA]</scope>
    <source>
        <strain evidence="5 6">NCTC7357</strain>
    </source>
</reference>
<dbReference type="Pfam" id="PF12625">
    <property type="entry name" value="Arabinose_bd"/>
    <property type="match status" value="1"/>
</dbReference>
<dbReference type="Proteomes" id="UP000277437">
    <property type="component" value="Chromosome"/>
</dbReference>
<evidence type="ECO:0000313" key="6">
    <source>
        <dbReference type="Proteomes" id="UP000277437"/>
    </source>
</evidence>
<dbReference type="GO" id="GO:0003700">
    <property type="term" value="F:DNA-binding transcription factor activity"/>
    <property type="evidence" value="ECO:0007669"/>
    <property type="project" value="InterPro"/>
</dbReference>
<dbReference type="PROSITE" id="PS01124">
    <property type="entry name" value="HTH_ARAC_FAMILY_2"/>
    <property type="match status" value="1"/>
</dbReference>
<proteinExistence type="predicted"/>
<dbReference type="InterPro" id="IPR032687">
    <property type="entry name" value="AraC-type_N"/>
</dbReference>
<dbReference type="GO" id="GO:0009893">
    <property type="term" value="P:positive regulation of metabolic process"/>
    <property type="evidence" value="ECO:0007669"/>
    <property type="project" value="UniProtKB-ARBA"/>
</dbReference>
<evidence type="ECO:0000256" key="1">
    <source>
        <dbReference type="ARBA" id="ARBA00023015"/>
    </source>
</evidence>
<gene>
    <name evidence="5" type="primary">ureR_4</name>
    <name evidence="5" type="ORF">NCTC7357_02993</name>
</gene>
<sequence length="342" mass="38850">MHLLRTGAIHGFERLVSHLGQNPTVMLRDAGLSSAQLQQPNTLVSYVKIASLLDSAAQRCIDPYFGLRLASEQSFVVIGELALLASYQANLEQAIDYFNQHVHLHSNGLALKIQIRDEAVDVSVHFSFNNESGLLHLRQLSARQLFNAIRTMMEGNNLNLHLHLRQARPEAPRWVDIFPEGYLHFNSRFDGVSFPKQWLQRSPHIDKALIRECLEQRTRLLEARHPNDLQSQVRHLIFTLLPYGECSIGRVSAALNLSSRVLQKRLAQEGEGFRELLQATRLDMAQHHLLDVNLSITEIALSLGYAETAVFSRHFKKWTGVSPRQWRVQHKILLGSTEAEPS</sequence>
<evidence type="ECO:0000259" key="4">
    <source>
        <dbReference type="PROSITE" id="PS01124"/>
    </source>
</evidence>
<dbReference type="InterPro" id="IPR018062">
    <property type="entry name" value="HTH_AraC-typ_CS"/>
</dbReference>
<dbReference type="GO" id="GO:0005829">
    <property type="term" value="C:cytosol"/>
    <property type="evidence" value="ECO:0007669"/>
    <property type="project" value="TreeGrafter"/>
</dbReference>
<dbReference type="Pfam" id="PF12833">
    <property type="entry name" value="HTH_18"/>
    <property type="match status" value="1"/>
</dbReference>
<keyword evidence="1" id="KW-0805">Transcription regulation</keyword>
<dbReference type="Gene3D" id="1.10.10.60">
    <property type="entry name" value="Homeodomain-like"/>
    <property type="match status" value="1"/>
</dbReference>
<keyword evidence="2" id="KW-0238">DNA-binding</keyword>
<accession>A0AAX3FXF9</accession>
<evidence type="ECO:0000256" key="3">
    <source>
        <dbReference type="ARBA" id="ARBA00023163"/>
    </source>
</evidence>
<dbReference type="PANTHER" id="PTHR47894">
    <property type="entry name" value="HTH-TYPE TRANSCRIPTIONAL REGULATOR GADX"/>
    <property type="match status" value="1"/>
</dbReference>
<dbReference type="SUPFAM" id="SSF46689">
    <property type="entry name" value="Homeodomain-like"/>
    <property type="match status" value="1"/>
</dbReference>
<dbReference type="AlphaFoldDB" id="A0AAX3FXF9"/>
<dbReference type="InterPro" id="IPR018060">
    <property type="entry name" value="HTH_AraC"/>
</dbReference>
<dbReference type="PROSITE" id="PS00041">
    <property type="entry name" value="HTH_ARAC_FAMILY_1"/>
    <property type="match status" value="1"/>
</dbReference>
<dbReference type="RefSeq" id="WP_124325606.1">
    <property type="nucleotide sequence ID" value="NZ_CP118137.1"/>
</dbReference>
<feature type="domain" description="HTH araC/xylS-type" evidence="4">
    <location>
        <begin position="231"/>
        <end position="329"/>
    </location>
</feature>